<evidence type="ECO:0000256" key="4">
    <source>
        <dbReference type="ARBA" id="ARBA00023136"/>
    </source>
</evidence>
<dbReference type="RefSeq" id="WP_220138374.1">
    <property type="nucleotide sequence ID" value="NZ_CCXJ01000188.1"/>
</dbReference>
<reference evidence="7 8" key="1">
    <citation type="submission" date="2023-07" db="EMBL/GenBank/DDBJ databases">
        <title>Sequencing the genomes of 1000 actinobacteria strains.</title>
        <authorList>
            <person name="Klenk H.-P."/>
        </authorList>
    </citation>
    <scope>NUCLEOTIDE SEQUENCE [LARGE SCALE GENOMIC DNA]</scope>
    <source>
        <strain evidence="7 8">GD13</strain>
    </source>
</reference>
<dbReference type="Proteomes" id="UP001240447">
    <property type="component" value="Unassembled WGS sequence"/>
</dbReference>
<keyword evidence="4" id="KW-0472">Membrane</keyword>
<evidence type="ECO:0000313" key="8">
    <source>
        <dbReference type="Proteomes" id="UP001240447"/>
    </source>
</evidence>
<keyword evidence="3" id="KW-1003">Cell membrane</keyword>
<gene>
    <name evidence="7" type="ORF">J2S59_001304</name>
</gene>
<feature type="signal peptide" evidence="5">
    <location>
        <begin position="1"/>
        <end position="24"/>
    </location>
</feature>
<evidence type="ECO:0000256" key="1">
    <source>
        <dbReference type="ARBA" id="ARBA00004236"/>
    </source>
</evidence>
<evidence type="ECO:0000259" key="6">
    <source>
        <dbReference type="Pfam" id="PF04069"/>
    </source>
</evidence>
<keyword evidence="2" id="KW-0813">Transport</keyword>
<dbReference type="PANTHER" id="PTHR47737">
    <property type="entry name" value="GLYCINE BETAINE/PROLINE BETAINE TRANSPORT SYSTEM PERMEASE PROTEIN PROW"/>
    <property type="match status" value="1"/>
</dbReference>
<dbReference type="InterPro" id="IPR007210">
    <property type="entry name" value="ABC_Gly_betaine_transp_sub-bd"/>
</dbReference>
<comment type="caution">
    <text evidence="7">The sequence shown here is derived from an EMBL/GenBank/DDBJ whole genome shotgun (WGS) entry which is preliminary data.</text>
</comment>
<dbReference type="PANTHER" id="PTHR47737:SF1">
    <property type="entry name" value="GLYCINE BETAINE_PROLINE BETAINE TRANSPORT SYSTEM PERMEASE PROTEIN PROW"/>
    <property type="match status" value="1"/>
</dbReference>
<dbReference type="SUPFAM" id="SSF53850">
    <property type="entry name" value="Periplasmic binding protein-like II"/>
    <property type="match status" value="1"/>
</dbReference>
<dbReference type="Pfam" id="PF04069">
    <property type="entry name" value="OpuAC"/>
    <property type="match status" value="1"/>
</dbReference>
<comment type="subcellular location">
    <subcellularLocation>
        <location evidence="1">Cell membrane</location>
    </subcellularLocation>
</comment>
<evidence type="ECO:0000256" key="2">
    <source>
        <dbReference type="ARBA" id="ARBA00022448"/>
    </source>
</evidence>
<dbReference type="EMBL" id="JAUSQM010000001">
    <property type="protein sequence ID" value="MDP9821495.1"/>
    <property type="molecule type" value="Genomic_DNA"/>
</dbReference>
<organism evidence="7 8">
    <name type="scientific">Nocardioides massiliensis</name>
    <dbReference type="NCBI Taxonomy" id="1325935"/>
    <lineage>
        <taxon>Bacteria</taxon>
        <taxon>Bacillati</taxon>
        <taxon>Actinomycetota</taxon>
        <taxon>Actinomycetes</taxon>
        <taxon>Propionibacteriales</taxon>
        <taxon>Nocardioidaceae</taxon>
        <taxon>Nocardioides</taxon>
    </lineage>
</organism>
<dbReference type="Gene3D" id="3.10.105.10">
    <property type="entry name" value="Dipeptide-binding Protein, Domain 3"/>
    <property type="match status" value="2"/>
</dbReference>
<proteinExistence type="predicted"/>
<evidence type="ECO:0000256" key="3">
    <source>
        <dbReference type="ARBA" id="ARBA00022475"/>
    </source>
</evidence>
<dbReference type="Gene3D" id="3.40.190.100">
    <property type="entry name" value="Glycine betaine-binding periplasmic protein, domain 2"/>
    <property type="match status" value="1"/>
</dbReference>
<evidence type="ECO:0000313" key="7">
    <source>
        <dbReference type="EMBL" id="MDP9821495.1"/>
    </source>
</evidence>
<protein>
    <submittedName>
        <fullName evidence="7">Glycine betaine/proline transport system substrate-binding protein</fullName>
    </submittedName>
</protein>
<dbReference type="CDD" id="cd13639">
    <property type="entry name" value="PBP2_OpuAC_like"/>
    <property type="match status" value="1"/>
</dbReference>
<keyword evidence="8" id="KW-1185">Reference proteome</keyword>
<name>A0ABT9NNS5_9ACTN</name>
<feature type="chain" id="PRO_5045959653" evidence="5">
    <location>
        <begin position="25"/>
        <end position="309"/>
    </location>
</feature>
<keyword evidence="5" id="KW-0732">Signal</keyword>
<accession>A0ABT9NNS5</accession>
<dbReference type="PROSITE" id="PS51257">
    <property type="entry name" value="PROKAR_LIPOPROTEIN"/>
    <property type="match status" value="1"/>
</dbReference>
<evidence type="ECO:0000256" key="5">
    <source>
        <dbReference type="SAM" id="SignalP"/>
    </source>
</evidence>
<feature type="domain" description="ABC-type glycine betaine transport system substrate-binding" evidence="6">
    <location>
        <begin position="48"/>
        <end position="298"/>
    </location>
</feature>
<sequence length="309" mass="33526">MKRTKKLRRVGFIAGLLTTAMVLAGCGSDDGDNGDTAGDNGDNAAGGTITMGYLPSWTDGLATAYLMKNILEDEGYTVEMTELTEAAPLYQGLADGDVDIYPSAWSEATHVDYMDEHGDNIEDLATYYGGAVLTFAVPEYMDDVNSIADLQGQADRFDGRIVGIEPGAGLTRVTKESVMPTYGLDEDYQLQESSTTAMLAELQTAIDNEEDIVVTLWRPFWANASFPVKDLEDPEGALGDPEGLHVLARDGFSDDFADVAEMLGNFEMTDEQFGTLEDLVVNEFGEGQEEEAVAQWLEDNPDFVDSLKG</sequence>